<organism evidence="2 3">
    <name type="scientific">Pseudomonas carassii</name>
    <dbReference type="NCBI Taxonomy" id="3115855"/>
    <lineage>
        <taxon>Bacteria</taxon>
        <taxon>Pseudomonadati</taxon>
        <taxon>Pseudomonadota</taxon>
        <taxon>Gammaproteobacteria</taxon>
        <taxon>Pseudomonadales</taxon>
        <taxon>Pseudomonadaceae</taxon>
        <taxon>Pseudomonas</taxon>
    </lineage>
</organism>
<keyword evidence="3" id="KW-1185">Reference proteome</keyword>
<gene>
    <name evidence="2" type="ORF">V0R62_08295</name>
</gene>
<dbReference type="Proteomes" id="UP001354227">
    <property type="component" value="Unassembled WGS sequence"/>
</dbReference>
<evidence type="ECO:0000259" key="1">
    <source>
        <dbReference type="Pfam" id="PF20178"/>
    </source>
</evidence>
<dbReference type="InterPro" id="IPR046673">
    <property type="entry name" value="ToxA_N"/>
</dbReference>
<sequence>MSYEQKNLQDVHAVVSAEFARRPTIREVASTQLLRVLSEHLSILATASLPSAEYVTLLIPQDNARSSRPYDSWASRPLLDCVMDVLQAGRSLASLGAARGLFQISLQPPYYLRDQQGNTLAYTSVDITSAMSDLENLVRALPEYLSQAQVDYWSQVGSMGVPRERWLAQVIRIALLQNLPVQGLDDLARTCVLGLLQGGRQQPSVFVVEVHLLVGARRVSLLLPELLLQGEHDAGQAIVWCAPSSVVQAYVSLDAFAQALCESLAERYRFDSMTWDRHQLEGDSFAQQCTLLLERMLGAVERLRYTRFESAAAMELVYSAVTDPAQWFVEGYRAQADSGLGLPPGLRATSALNSFACQTALFDLALAQAQSDGVGALDDILDLHSYAGQRLRAQMLVDHPVDANYVADDLQLTLVTARGMPGGPGAGVGGGTVETRNLSLTAFAIGNLASLSGATVTAVSHAKDQLIMDWLTPDYLQALVTRVDIGGNYPNYVAQQLDDPGQRQGRISRFAREWRCSLLFSALSARVGGTLSEAGMQAVGDYCRGLLDTQLPATVLMPLAFKREPGAVITDVVAGMYVLKCTEPSTVLLFRPLYGNAALLEFTSLAHLMEAIRAPGALQDSIVAWLPDSARPVYDNGGFLEPHLGRPVIDTSILPEPVQPASFSAQFWKADVDAYLYKANRALLIELADRSAVSNAESRWEILARGSWLLFDVATLLLRGPVATVAWLVQAFAGIKNDVSALLHGTAFERSAAVVDLVLNASMALMHARLPSADTQGEVVAGSAAEYLALAPAGAFKAAPDAPPAQGKVGLPCGLTEQVSTALDTRWRDLQGFNLLSPERRTALLLLRSPVSVNGREMIDHGPWQGLYQVAERLYVTLAGDAYEVQADGERMRVVTTTGQLGPWLERKYGQWRIDAGLRLRGGMPKTHRELLREANKRRIETLKTREAELTRRHNDMAEPLNRHRALLLEKDQRIKALEAIEQPDELNLKELDVPRRLRKQINIKLAYELKAIIDNYVEHGAVLSEMYAMRQDDTSLTSALLDLRSMIRQDLIDSAATFHDELASFVNTDNVDRLAEQITVHPESDAEIARYKVFREALEGVVKWETDLVEISSLLDRLLEETLKDGSIYFRDAKTHARINKNKELRSQIEARRLTAVDLEFRLLQDLAELSLDRLADVDERVLQNYFDYLASSNLRSAGGTHGDLAGSTLSLTDRIEVLKGVLEDYEEASTMAEYLGSVGGAAVRGEQLKAYQKVLGELKGAAEREMAQLVRESELHELRPPKVQVHAPRGGRRHLARTDRGRSVLAEEVEVDGVAVVQQRDYRTQHVLKTFRQKGKEWVEDTHDEEGSDPLSPLEPRIARKQAQVLVDQVDSVIGLARGYFKANEPLNLSTIIDGHLDKLNEALAGHSPEDELFEGLTGVIERLRAIRRDLLISLYFSTSRPNANSLRFLSEQKLVTVERVGPRKALATGDYLEVYEVRRLPREGSVTGEGLWEAHFHYPNATTPNNAFSKGHLKLWSQRKLGRLAQMRAATSGRDLLDIYRGELRLADLTGIIDFA</sequence>
<dbReference type="Pfam" id="PF20178">
    <property type="entry name" value="ToxA_N"/>
    <property type="match status" value="1"/>
</dbReference>
<evidence type="ECO:0000313" key="3">
    <source>
        <dbReference type="Proteomes" id="UP001354227"/>
    </source>
</evidence>
<dbReference type="EMBL" id="JAZDCT010000008">
    <property type="protein sequence ID" value="MEE1887660.1"/>
    <property type="molecule type" value="Genomic_DNA"/>
</dbReference>
<reference evidence="2" key="1">
    <citation type="submission" date="2024-01" db="EMBL/GenBank/DDBJ databases">
        <title>Unpublished Manusciprt.</title>
        <authorList>
            <person name="Duman M."/>
            <person name="Valdes E.G."/>
            <person name="Ajmi N."/>
            <person name="Altun S."/>
            <person name="Saticioglu I.B."/>
        </authorList>
    </citation>
    <scope>NUCLEOTIDE SEQUENCE</scope>
    <source>
        <strain evidence="2">137P</strain>
    </source>
</reference>
<name>A0ABU7H8M4_9PSED</name>
<proteinExistence type="predicted"/>
<dbReference type="RefSeq" id="WP_330103384.1">
    <property type="nucleotide sequence ID" value="NZ_JAZDCT010000008.1"/>
</dbReference>
<protein>
    <submittedName>
        <fullName evidence="2">DUF6543 domain-containing protein</fullName>
    </submittedName>
</protein>
<feature type="domain" description="Dermonecrotic toxin N-terminal" evidence="1">
    <location>
        <begin position="377"/>
        <end position="613"/>
    </location>
</feature>
<accession>A0ABU7H8M4</accession>
<comment type="caution">
    <text evidence="2">The sequence shown here is derived from an EMBL/GenBank/DDBJ whole genome shotgun (WGS) entry which is preliminary data.</text>
</comment>
<evidence type="ECO:0000313" key="2">
    <source>
        <dbReference type="EMBL" id="MEE1887660.1"/>
    </source>
</evidence>